<dbReference type="GO" id="GO:0016020">
    <property type="term" value="C:membrane"/>
    <property type="evidence" value="ECO:0007669"/>
    <property type="project" value="UniProtKB-SubCell"/>
</dbReference>
<protein>
    <recommendedName>
        <fullName evidence="8">Glycosyltransferase family 92 protein</fullName>
        <ecNumber evidence="8">2.4.1.-</ecNumber>
    </recommendedName>
</protein>
<reference evidence="9" key="1">
    <citation type="submission" date="2022-11" db="EMBL/GenBank/DDBJ databases">
        <authorList>
            <person name="Kikuchi T."/>
        </authorList>
    </citation>
    <scope>NUCLEOTIDE SEQUENCE</scope>
    <source>
        <strain evidence="9">PS1010</strain>
    </source>
</reference>
<keyword evidence="4 8" id="KW-0808">Transferase</keyword>
<keyword evidence="10" id="KW-1185">Reference proteome</keyword>
<evidence type="ECO:0000256" key="3">
    <source>
        <dbReference type="ARBA" id="ARBA00022676"/>
    </source>
</evidence>
<dbReference type="PANTHER" id="PTHR21645">
    <property type="entry name" value="GLYCOSYLTRANSFERASE FAMILY 92 PROTEIN"/>
    <property type="match status" value="1"/>
</dbReference>
<dbReference type="PANTHER" id="PTHR21645:SF17">
    <property type="entry name" value="GLYCOSYLTRANSFERASE FAMILY 92 PROTEIN-RELATED"/>
    <property type="match status" value="1"/>
</dbReference>
<keyword evidence="7 8" id="KW-0472">Membrane</keyword>
<keyword evidence="5 8" id="KW-0812">Transmembrane</keyword>
<evidence type="ECO:0000256" key="8">
    <source>
        <dbReference type="RuleBase" id="RU366017"/>
    </source>
</evidence>
<dbReference type="InterPro" id="IPR008166">
    <property type="entry name" value="Glyco_transf_92"/>
</dbReference>
<evidence type="ECO:0000256" key="1">
    <source>
        <dbReference type="ARBA" id="ARBA00004167"/>
    </source>
</evidence>
<sequence>MRRGKLLLIICIVFIFIFIFNVIFIYRALRDRKIISEEDYENEESKERDDFKAFITSSYFYPKSKSLGDNALALVLTINQKKSINNWWNLQWWNIPKNPEIVVLSRNATSSSIVRTQYWKITPHEVCNMIAIFATVQIIPNPTSISLVGYNSLVDIPFEIPPSIERDVVVCISPLFISEQWQNFLFAVHIYKKFGAFMNLYLISAVDSFYYLMKEYENENYLTIQPWVSAKFVGVSPDIADPYNQIEFRNQAGSQTDCLLKYKETAKYVTFLDLDDVLIPRLAPTYLEEIIKIINNRRNIAFIHYHKENHEISTAKHGEQFSFEKMFSTLKYEGARETGKIVVDPKNLNYTWIHFPPFMPVQMRQIVVKENVITHLKNILWLEEINGNDELPKYYNNSEEHILEYDTISSIENDLQTMMKKPNISKLLSKLPTHHYYANLIGKCYFEKYYSLHYSGRIKEITCPGPQLCDYDQREDIKCIHVDADYPEVPKLKPVSYYFAKNRRFSKNIGCYPH</sequence>
<dbReference type="EC" id="2.4.1.-" evidence="8"/>
<name>A0A9P1N7P9_9PELO</name>
<evidence type="ECO:0000256" key="6">
    <source>
        <dbReference type="ARBA" id="ARBA00022989"/>
    </source>
</evidence>
<organism evidence="9 10">
    <name type="scientific">Caenorhabditis angaria</name>
    <dbReference type="NCBI Taxonomy" id="860376"/>
    <lineage>
        <taxon>Eukaryota</taxon>
        <taxon>Metazoa</taxon>
        <taxon>Ecdysozoa</taxon>
        <taxon>Nematoda</taxon>
        <taxon>Chromadorea</taxon>
        <taxon>Rhabditida</taxon>
        <taxon>Rhabditina</taxon>
        <taxon>Rhabditomorpha</taxon>
        <taxon>Rhabditoidea</taxon>
        <taxon>Rhabditidae</taxon>
        <taxon>Peloderinae</taxon>
        <taxon>Caenorhabditis</taxon>
    </lineage>
</organism>
<dbReference type="InterPro" id="IPR052012">
    <property type="entry name" value="GTase_92"/>
</dbReference>
<dbReference type="Pfam" id="PF01697">
    <property type="entry name" value="Glyco_transf_92"/>
    <property type="match status" value="1"/>
</dbReference>
<evidence type="ECO:0000313" key="10">
    <source>
        <dbReference type="Proteomes" id="UP001152747"/>
    </source>
</evidence>
<gene>
    <name evidence="9" type="ORF">CAMP_LOCUS13788</name>
</gene>
<comment type="similarity">
    <text evidence="2 8">Belongs to the glycosyltransferase 92 family.</text>
</comment>
<comment type="subcellular location">
    <subcellularLocation>
        <location evidence="1">Membrane</location>
        <topology evidence="1">Single-pass membrane protein</topology>
    </subcellularLocation>
</comment>
<feature type="transmembrane region" description="Helical" evidence="8">
    <location>
        <begin position="6"/>
        <end position="26"/>
    </location>
</feature>
<dbReference type="Proteomes" id="UP001152747">
    <property type="component" value="Unassembled WGS sequence"/>
</dbReference>
<dbReference type="AlphaFoldDB" id="A0A9P1N7P9"/>
<dbReference type="EMBL" id="CANHGI010000005">
    <property type="protein sequence ID" value="CAI5451151.1"/>
    <property type="molecule type" value="Genomic_DNA"/>
</dbReference>
<evidence type="ECO:0000256" key="7">
    <source>
        <dbReference type="ARBA" id="ARBA00023136"/>
    </source>
</evidence>
<keyword evidence="6 8" id="KW-1133">Transmembrane helix</keyword>
<dbReference type="OrthoDB" id="5809216at2759"/>
<evidence type="ECO:0000256" key="5">
    <source>
        <dbReference type="ARBA" id="ARBA00022692"/>
    </source>
</evidence>
<comment type="caution">
    <text evidence="9">The sequence shown here is derived from an EMBL/GenBank/DDBJ whole genome shotgun (WGS) entry which is preliminary data.</text>
</comment>
<evidence type="ECO:0000256" key="4">
    <source>
        <dbReference type="ARBA" id="ARBA00022679"/>
    </source>
</evidence>
<evidence type="ECO:0000256" key="2">
    <source>
        <dbReference type="ARBA" id="ARBA00007647"/>
    </source>
</evidence>
<evidence type="ECO:0000313" key="9">
    <source>
        <dbReference type="EMBL" id="CAI5451151.1"/>
    </source>
</evidence>
<dbReference type="GO" id="GO:0016757">
    <property type="term" value="F:glycosyltransferase activity"/>
    <property type="evidence" value="ECO:0007669"/>
    <property type="project" value="UniProtKB-UniRule"/>
</dbReference>
<accession>A0A9P1N7P9</accession>
<keyword evidence="3 8" id="KW-0328">Glycosyltransferase</keyword>
<proteinExistence type="inferred from homology"/>